<dbReference type="Pfam" id="PF20001">
    <property type="entry name" value="DUF6428"/>
    <property type="match status" value="1"/>
</dbReference>
<evidence type="ECO:0000313" key="1">
    <source>
        <dbReference type="EMBL" id="CUX61956.1"/>
    </source>
</evidence>
<protein>
    <submittedName>
        <fullName evidence="1">Uncharacterized protein</fullName>
    </submittedName>
</protein>
<evidence type="ECO:0000313" key="2">
    <source>
        <dbReference type="Proteomes" id="UP000191987"/>
    </source>
</evidence>
<accession>A0A1S7S3Q6</accession>
<gene>
    <name evidence="1" type="ORF">AGR7C_pAt0143</name>
</gene>
<organism evidence="1 2">
    <name type="scientific">Agrobacterium deltaense Zutra 3/1</name>
    <dbReference type="NCBI Taxonomy" id="1183427"/>
    <lineage>
        <taxon>Bacteria</taxon>
        <taxon>Pseudomonadati</taxon>
        <taxon>Pseudomonadota</taxon>
        <taxon>Alphaproteobacteria</taxon>
        <taxon>Hyphomicrobiales</taxon>
        <taxon>Rhizobiaceae</taxon>
        <taxon>Rhizobium/Agrobacterium group</taxon>
        <taxon>Agrobacterium</taxon>
    </lineage>
</organism>
<dbReference type="Proteomes" id="UP000191987">
    <property type="component" value="Unassembled WGS sequence"/>
</dbReference>
<dbReference type="AlphaFoldDB" id="A0A1S7S3Q6"/>
<dbReference type="RefSeq" id="WP_080821214.1">
    <property type="nucleotide sequence ID" value="NZ_LT009750.1"/>
</dbReference>
<dbReference type="InterPro" id="IPR045534">
    <property type="entry name" value="DUF6428"/>
</dbReference>
<proteinExistence type="predicted"/>
<reference evidence="1 2" key="1">
    <citation type="submission" date="2016-01" db="EMBL/GenBank/DDBJ databases">
        <authorList>
            <person name="Oliw E.H."/>
        </authorList>
    </citation>
    <scope>NUCLEOTIDE SEQUENCE [LARGE SCALE GENOMIC DNA]</scope>
    <source>
        <strain evidence="1 2">Zutra 3-1</strain>
    </source>
</reference>
<dbReference type="EMBL" id="FBWG01000049">
    <property type="protein sequence ID" value="CUX61956.1"/>
    <property type="molecule type" value="Genomic_DNA"/>
</dbReference>
<sequence>MNPLDKPLLETDISLGRLLDTIDGVRDLPLIFSYDGRPVKGGYHVTEVKAGQFAALDCGAEHEEWSEIFVQLWDLDEDDRPHMPAGKFAAIIRKVSEHLRLDGSAKLTFEVSDGVRPMQLYCAATPALHSGALRVDLVPRPASCKPRDRWLAEENQKALACCGPVQRTESCCS</sequence>
<name>A0A1S7S3Q6_9HYPH</name>